<dbReference type="GO" id="GO:0005886">
    <property type="term" value="C:plasma membrane"/>
    <property type="evidence" value="ECO:0007669"/>
    <property type="project" value="UniProtKB-SubCell"/>
</dbReference>
<reference evidence="9 10" key="1">
    <citation type="submission" date="2019-08" db="EMBL/GenBank/DDBJ databases">
        <title>A chromosome-level genome assembly, high-density linkage maps, and genome scans reveal the genomic architecture of hybrid incompatibilities underlying speciation via character displacement in darters (Percidae: Etheostominae).</title>
        <authorList>
            <person name="Moran R.L."/>
            <person name="Catchen J.M."/>
            <person name="Fuller R.C."/>
        </authorList>
    </citation>
    <scope>NUCLEOTIDE SEQUENCE [LARGE SCALE GENOMIC DNA]</scope>
    <source>
        <strain evidence="9">EspeVRDwgs_2016</strain>
        <tissue evidence="9">Muscle</tissue>
    </source>
</reference>
<evidence type="ECO:0000256" key="5">
    <source>
        <dbReference type="ARBA" id="ARBA00023121"/>
    </source>
</evidence>
<keyword evidence="6" id="KW-0472">Membrane</keyword>
<sequence>MSAGDVVCTGWLIKSPPEKKLKRFAWRKRWFVLRRGRMSGNPDVLEYYQSKNSKKPIRTIDLKECEVEMLNGQLRIKRDFHGKHLFVVKTLSRVFYLVAKTEEEMNSWISSISQICQFGSLEDAESSEEGFPHTPTSLHPSPDSSDRVSVSSQPDFSHSLDYLFLSQCETGSVSTSRHDSFSNSEMSLEQKSSDDAVRDIVPSPLYTDSSSSSSFHASPCPSLFLHGRLTNPPFSAPCTSMALPSSSSSPQRHCATSVFQFDKPYSSASFEATSDRQTPPPLPPKSNLLSEQLSDDLARRPWANHGALCLRRTSLSCLDHFRTGDAEIRLMRNRRQSLNLPCLNTTQVQSYQDESYVPMASPSPSVTTTECDGYIPMSPGTFSFLNTNCNIESSTTLSTAVRQPGDVAPPPIHRHLKPRLRRARPPPLDLRGLSTITECPTHLPLGRAMTESCFAVNCLPLDRRLENVDNPRDEDTHCTAMESRQHFCLNFDGAVQPWARRSNLDYLSLDFNSASPSPVQKQKSFLSDDHRVDYVQVDEKKTQALQNTKMEWTDTSRRSHNDIMEEPQPDAMSAAVKSQKSGKFRRTALTFFGVRKGICILPSFFGGRNKWSSKKGIHKSRTHDGLSKVSYDDNLRSGYTSAGDFEYHCQRDSAGELHSSCHNECSHHTADQKSLTLTRQKRGFRSLFQSFKYHRNHKNVGLDKTEMIAMSSPCCKEEVPVVQDNTSQYVTECLGSEPDVPDFADVICEISIRPECIDADEVPSEKSVAQDSPKSELNDETCDEEIEEIKLMTAVSSELKESSRGRSDPCLKLETMPEPRLKSETPACSSDQLNLIYGDVASLKSFDSLTGCGDIIADQEDESITESTVSGERSRNGGKRASCYLTYQGGGEEMASPEDLDEECLHDFWGNNASEEICCTCSQDHTDLTADLTSSHNVDLLNSNSAQQASGMDVSSIADALTPQSEHQESVPNSDEGYYDSTTPGPEDRQEKADRLRAERLPRDSYSGDALYELFAPDESLISPHYENKSKLPSSKQCEYFSEPVDVTDSAFVPDMNRLKLSAKLYKVRDCRETPNTCSKSSELAQNVVGCQEIDDNKDLDDGQTVCFSQALVDYTKHAQMLSNLHNNVDDLETQTAFTPNMQALPTIVTFDVVDMHNEGEYDEQIHMELEEDISSPYQEFEESYLQKDAFAECDYQ</sequence>
<comment type="caution">
    <text evidence="9">The sequence shown here is derived from an EMBL/GenBank/DDBJ whole genome shotgun (WGS) entry which is preliminary data.</text>
</comment>
<proteinExistence type="inferred from homology"/>
<comment type="subcellular location">
    <subcellularLocation>
        <location evidence="1">Cell membrane</location>
        <topology evidence="1">Peripheral membrane protein</topology>
    </subcellularLocation>
</comment>
<keyword evidence="5" id="KW-0446">Lipid-binding</keyword>
<dbReference type="GO" id="GO:0060828">
    <property type="term" value="P:regulation of canonical Wnt signaling pathway"/>
    <property type="evidence" value="ECO:0007669"/>
    <property type="project" value="TreeGrafter"/>
</dbReference>
<comment type="similarity">
    <text evidence="2">Belongs to the Amer family.</text>
</comment>
<feature type="domain" description="PH" evidence="8">
    <location>
        <begin position="5"/>
        <end position="117"/>
    </location>
</feature>
<dbReference type="Pfam" id="PF00169">
    <property type="entry name" value="PH"/>
    <property type="match status" value="1"/>
</dbReference>
<organism evidence="9 10">
    <name type="scientific">Etheostoma spectabile</name>
    <name type="common">orangethroat darter</name>
    <dbReference type="NCBI Taxonomy" id="54343"/>
    <lineage>
        <taxon>Eukaryota</taxon>
        <taxon>Metazoa</taxon>
        <taxon>Chordata</taxon>
        <taxon>Craniata</taxon>
        <taxon>Vertebrata</taxon>
        <taxon>Euteleostomi</taxon>
        <taxon>Actinopterygii</taxon>
        <taxon>Neopterygii</taxon>
        <taxon>Teleostei</taxon>
        <taxon>Neoteleostei</taxon>
        <taxon>Acanthomorphata</taxon>
        <taxon>Eupercaria</taxon>
        <taxon>Perciformes</taxon>
        <taxon>Percoidei</taxon>
        <taxon>Percidae</taxon>
        <taxon>Etheostomatinae</taxon>
        <taxon>Etheostoma</taxon>
    </lineage>
</organism>
<keyword evidence="10" id="KW-1185">Reference proteome</keyword>
<evidence type="ECO:0000259" key="8">
    <source>
        <dbReference type="PROSITE" id="PS50003"/>
    </source>
</evidence>
<evidence type="ECO:0000256" key="3">
    <source>
        <dbReference type="ARBA" id="ARBA00022475"/>
    </source>
</evidence>
<feature type="region of interest" description="Disordered" evidence="7">
    <location>
        <begin position="269"/>
        <end position="289"/>
    </location>
</feature>
<dbReference type="SUPFAM" id="SSF50729">
    <property type="entry name" value="PH domain-like"/>
    <property type="match status" value="1"/>
</dbReference>
<dbReference type="EMBL" id="VOFY01000013">
    <property type="protein sequence ID" value="KAA8587143.1"/>
    <property type="molecule type" value="Genomic_DNA"/>
</dbReference>
<dbReference type="Proteomes" id="UP000327493">
    <property type="component" value="Chromosome 13"/>
</dbReference>
<dbReference type="GO" id="GO:0008013">
    <property type="term" value="F:beta-catenin binding"/>
    <property type="evidence" value="ECO:0007669"/>
    <property type="project" value="TreeGrafter"/>
</dbReference>
<keyword evidence="4" id="KW-0879">Wnt signaling pathway</keyword>
<feature type="region of interest" description="Disordered" evidence="7">
    <location>
        <begin position="125"/>
        <end position="152"/>
    </location>
</feature>
<name>A0A5J5D1Z1_9PERO</name>
<gene>
    <name evidence="9" type="ORF">FQN60_000979</name>
</gene>
<feature type="compositionally biased region" description="Polar residues" evidence="7">
    <location>
        <begin position="962"/>
        <end position="973"/>
    </location>
</feature>
<dbReference type="InterPro" id="IPR011993">
    <property type="entry name" value="PH-like_dom_sf"/>
</dbReference>
<dbReference type="PANTHER" id="PTHR22237:SF0">
    <property type="entry name" value="APC MEMBRANE RECRUITMENT PROTEIN 1"/>
    <property type="match status" value="1"/>
</dbReference>
<dbReference type="SMART" id="SM00233">
    <property type="entry name" value="PH"/>
    <property type="match status" value="1"/>
</dbReference>
<dbReference type="InterPro" id="IPR019003">
    <property type="entry name" value="AMER"/>
</dbReference>
<feature type="compositionally biased region" description="Low complexity" evidence="7">
    <location>
        <begin position="202"/>
        <end position="215"/>
    </location>
</feature>
<accession>A0A5J5D1Z1</accession>
<evidence type="ECO:0000313" key="10">
    <source>
        <dbReference type="Proteomes" id="UP000327493"/>
    </source>
</evidence>
<evidence type="ECO:0000256" key="2">
    <source>
        <dbReference type="ARBA" id="ARBA00007750"/>
    </source>
</evidence>
<dbReference type="AlphaFoldDB" id="A0A5J5D1Z1"/>
<evidence type="ECO:0000313" key="9">
    <source>
        <dbReference type="EMBL" id="KAA8587143.1"/>
    </source>
</evidence>
<feature type="compositionally biased region" description="Low complexity" evidence="7">
    <location>
        <begin position="140"/>
        <end position="152"/>
    </location>
</feature>
<feature type="compositionally biased region" description="Basic and acidic residues" evidence="7">
    <location>
        <begin position="986"/>
        <end position="1002"/>
    </location>
</feature>
<evidence type="ECO:0000256" key="1">
    <source>
        <dbReference type="ARBA" id="ARBA00004202"/>
    </source>
</evidence>
<dbReference type="GO" id="GO:0016055">
    <property type="term" value="P:Wnt signaling pathway"/>
    <property type="evidence" value="ECO:0007669"/>
    <property type="project" value="UniProtKB-KW"/>
</dbReference>
<dbReference type="PANTHER" id="PTHR22237">
    <property type="entry name" value="APC MEMBRANE RECRUITMENT PROTEIN 2-RELATED"/>
    <property type="match status" value="1"/>
</dbReference>
<dbReference type="InterPro" id="IPR001849">
    <property type="entry name" value="PH_domain"/>
</dbReference>
<keyword evidence="3" id="KW-1003">Cell membrane</keyword>
<dbReference type="GO" id="GO:0005546">
    <property type="term" value="F:phosphatidylinositol-4,5-bisphosphate binding"/>
    <property type="evidence" value="ECO:0007669"/>
    <property type="project" value="TreeGrafter"/>
</dbReference>
<feature type="region of interest" description="Disordered" evidence="7">
    <location>
        <begin position="960"/>
        <end position="1002"/>
    </location>
</feature>
<evidence type="ECO:0000256" key="6">
    <source>
        <dbReference type="ARBA" id="ARBA00023136"/>
    </source>
</evidence>
<evidence type="ECO:0000256" key="7">
    <source>
        <dbReference type="SAM" id="MobiDB-lite"/>
    </source>
</evidence>
<feature type="non-terminal residue" evidence="9">
    <location>
        <position position="1197"/>
    </location>
</feature>
<dbReference type="Pfam" id="PF09422">
    <property type="entry name" value="AMER"/>
    <property type="match status" value="1"/>
</dbReference>
<dbReference type="PROSITE" id="PS50003">
    <property type="entry name" value="PH_DOMAIN"/>
    <property type="match status" value="1"/>
</dbReference>
<feature type="region of interest" description="Disordered" evidence="7">
    <location>
        <begin position="176"/>
        <end position="215"/>
    </location>
</feature>
<dbReference type="Gene3D" id="2.30.29.30">
    <property type="entry name" value="Pleckstrin-homology domain (PH domain)/Phosphotyrosine-binding domain (PTB)"/>
    <property type="match status" value="1"/>
</dbReference>
<protein>
    <recommendedName>
        <fullName evidence="8">PH domain-containing protein</fullName>
    </recommendedName>
</protein>
<evidence type="ECO:0000256" key="4">
    <source>
        <dbReference type="ARBA" id="ARBA00022687"/>
    </source>
</evidence>
<feature type="compositionally biased region" description="Polar residues" evidence="7">
    <location>
        <begin position="176"/>
        <end position="190"/>
    </location>
</feature>